<dbReference type="AlphaFoldDB" id="A0A0B6D4Q7"/>
<sequence>MRLQKKILLTSLCLATFATTNLYATTATEATKLNSQEKYDNKEMLISNLDSLFPYPTKITVGSVSQDKRGSLVATDIMIISNDPKNPNISINKATFAGLKAGQTVKNDFNIKIEGLSIANLATSVANSNVVSSNTDPKDLANNQGLFAIMMNTVGQAIYNLDINYDYSNSTISFALNSTIGKKTFIKTNAKLKDIDLSGTSVDMDFLAALMTECMNSKIQSLSFDANFSEVLKEITDKYLGKEYKQDPILDFNGELGKKSGELTLNFDGKLGANNYGKYNIVIDGVDLSDSTINQIIDGTSKALDNAYVKSNTADSKIQLNFQKDFFPEKSPIRQVFSILDTDNINIKINSDRQFKNNKYNTNFDIQADRLASLKGSAEAIVNDKLSLLPYLGVGAQDQKDLYDCNNELCLKNVNVTFANYGLLEKIARLANQDPNTTPQQILGSYGALLQLFAVQQQDKFLQQVLSSFAMFLQNPKNISIHAKANKPVNEMALLNMLANDAKTLKRNNPIKNNGNVDLSKSPDVKLINNIQNLFKISFDVNQN</sequence>
<dbReference type="RefSeq" id="WP_044526630.1">
    <property type="nucleotide sequence ID" value="NZ_CP009440.1"/>
</dbReference>
<dbReference type="OrthoDB" id="5605584at2"/>
<feature type="chain" id="PRO_5002108066" evidence="1">
    <location>
        <begin position="25"/>
        <end position="544"/>
    </location>
</feature>
<protein>
    <submittedName>
        <fullName evidence="2">Uncharacterized protein</fullName>
    </submittedName>
</protein>
<proteinExistence type="predicted"/>
<dbReference type="Proteomes" id="UP000031830">
    <property type="component" value="Chromosome"/>
</dbReference>
<evidence type="ECO:0000313" key="2">
    <source>
        <dbReference type="EMBL" id="AJI53851.1"/>
    </source>
</evidence>
<dbReference type="EMBL" id="CP009440">
    <property type="protein sequence ID" value="AJI53851.1"/>
    <property type="molecule type" value="Genomic_DNA"/>
</dbReference>
<dbReference type="KEGG" id="fpz:LA55_1554"/>
<organism evidence="2 3">
    <name type="scientific">Francisella philomiragia</name>
    <dbReference type="NCBI Taxonomy" id="28110"/>
    <lineage>
        <taxon>Bacteria</taxon>
        <taxon>Pseudomonadati</taxon>
        <taxon>Pseudomonadota</taxon>
        <taxon>Gammaproteobacteria</taxon>
        <taxon>Thiotrichales</taxon>
        <taxon>Francisellaceae</taxon>
        <taxon>Francisella</taxon>
    </lineage>
</organism>
<keyword evidence="1" id="KW-0732">Signal</keyword>
<name>A0A0B6D4Q7_9GAMM</name>
<reference evidence="2 3" key="1">
    <citation type="journal article" date="2015" name="Genome Announc.">
        <title>Genome sequencing of 18 francisella strains to aid in assay development and testing.</title>
        <authorList>
            <person name="Johnson S.L."/>
            <person name="Daligault H.E."/>
            <person name="Davenport K.W."/>
            <person name="Coyne S.R."/>
            <person name="Frey K.G."/>
            <person name="Koroleva G.I."/>
            <person name="Broomall S.M."/>
            <person name="Bishop-Lilly K.A."/>
            <person name="Bruce D.C."/>
            <person name="Chertkov O."/>
            <person name="Freitas T."/>
            <person name="Jaissle J."/>
            <person name="Ladner J.T."/>
            <person name="Rosenzweig C.N."/>
            <person name="Gibbons H.S."/>
            <person name="Palacios G.F."/>
            <person name="Redden C.L."/>
            <person name="Xu Y."/>
            <person name="Minogue T.D."/>
            <person name="Chain P.S."/>
        </authorList>
    </citation>
    <scope>NUCLEOTIDE SEQUENCE [LARGE SCALE GENOMIC DNA]</scope>
    <source>
        <strain evidence="2 3">GA01-2794</strain>
    </source>
</reference>
<evidence type="ECO:0000313" key="3">
    <source>
        <dbReference type="Proteomes" id="UP000031830"/>
    </source>
</evidence>
<feature type="signal peptide" evidence="1">
    <location>
        <begin position="1"/>
        <end position="24"/>
    </location>
</feature>
<accession>A0A0B6D4Q7</accession>
<evidence type="ECO:0000256" key="1">
    <source>
        <dbReference type="SAM" id="SignalP"/>
    </source>
</evidence>
<gene>
    <name evidence="2" type="ORF">LA55_1554</name>
</gene>